<gene>
    <name evidence="1" type="ORF">M1843_01770</name>
</gene>
<organism evidence="1 2">
    <name type="scientific">Isoptericola peretonis</name>
    <dbReference type="NCBI Taxonomy" id="2918523"/>
    <lineage>
        <taxon>Bacteria</taxon>
        <taxon>Bacillati</taxon>
        <taxon>Actinomycetota</taxon>
        <taxon>Actinomycetes</taxon>
        <taxon>Micrococcales</taxon>
        <taxon>Promicromonosporaceae</taxon>
        <taxon>Isoptericola</taxon>
    </lineage>
</organism>
<dbReference type="RefSeq" id="WP_416342347.1">
    <property type="nucleotide sequence ID" value="NZ_JALQCY010000001.1"/>
</dbReference>
<evidence type="ECO:0000313" key="1">
    <source>
        <dbReference type="EMBL" id="MCK9792473.1"/>
    </source>
</evidence>
<dbReference type="EMBL" id="JALQCY010000001">
    <property type="protein sequence ID" value="MCK9792473.1"/>
    <property type="molecule type" value="Genomic_DNA"/>
</dbReference>
<keyword evidence="2" id="KW-1185">Reference proteome</keyword>
<sequence>MTEQTLVGAAAGDDPGEGLRAVRALRDLADRLETLQVERARGLGWSWQEIADGLGVSRQAVHKKHGRRL</sequence>
<proteinExistence type="predicted"/>
<name>A0ABT0IYZ1_9MICO</name>
<evidence type="ECO:0000313" key="2">
    <source>
        <dbReference type="Proteomes" id="UP001651050"/>
    </source>
</evidence>
<reference evidence="1 2" key="1">
    <citation type="submission" date="2022-02" db="EMBL/GenBank/DDBJ databases">
        <title>The car tank lid bacteriome: a reservoir of bacteria with potential in bioremediation of fuel.</title>
        <authorList>
            <person name="Vidal-Verdu A."/>
            <person name="Gomez-Martinez D."/>
            <person name="Latorre-Perez A."/>
            <person name="Pereto J."/>
            <person name="Porcar M."/>
        </authorList>
    </citation>
    <scope>NUCLEOTIDE SEQUENCE [LARGE SCALE GENOMIC DNA]</scope>
    <source>
        <strain evidence="1 2">4D.3</strain>
    </source>
</reference>
<comment type="caution">
    <text evidence="1">The sequence shown here is derived from an EMBL/GenBank/DDBJ whole genome shotgun (WGS) entry which is preliminary data.</text>
</comment>
<dbReference type="Proteomes" id="UP001651050">
    <property type="component" value="Unassembled WGS sequence"/>
</dbReference>
<protein>
    <submittedName>
        <fullName evidence="1">RNA polymerase subunit sigma-70</fullName>
    </submittedName>
</protein>
<accession>A0ABT0IYZ1</accession>